<organism evidence="1">
    <name type="scientific">bioreactor metagenome</name>
    <dbReference type="NCBI Taxonomy" id="1076179"/>
    <lineage>
        <taxon>unclassified sequences</taxon>
        <taxon>metagenomes</taxon>
        <taxon>ecological metagenomes</taxon>
    </lineage>
</organism>
<proteinExistence type="predicted"/>
<protein>
    <submittedName>
        <fullName evidence="1">Uncharacterized protein</fullName>
    </submittedName>
</protein>
<dbReference type="AlphaFoldDB" id="A0A644YZE3"/>
<reference evidence="1" key="1">
    <citation type="submission" date="2019-08" db="EMBL/GenBank/DDBJ databases">
        <authorList>
            <person name="Kucharzyk K."/>
            <person name="Murdoch R.W."/>
            <person name="Higgins S."/>
            <person name="Loffler F."/>
        </authorList>
    </citation>
    <scope>NUCLEOTIDE SEQUENCE</scope>
</reference>
<gene>
    <name evidence="1" type="ORF">SDC9_77879</name>
</gene>
<comment type="caution">
    <text evidence="1">The sequence shown here is derived from an EMBL/GenBank/DDBJ whole genome shotgun (WGS) entry which is preliminary data.</text>
</comment>
<accession>A0A644YZE3</accession>
<evidence type="ECO:0000313" key="1">
    <source>
        <dbReference type="EMBL" id="MPM31324.1"/>
    </source>
</evidence>
<sequence length="67" mass="7588">MQDHGSPGYIVNRKDARVAPVGKNGFQIVYLLYIKLFANIFHQPDIPEEIGAERSIARDDIFNNVQS</sequence>
<name>A0A644YZE3_9ZZZZ</name>
<dbReference type="EMBL" id="VSSQ01006039">
    <property type="protein sequence ID" value="MPM31324.1"/>
    <property type="molecule type" value="Genomic_DNA"/>
</dbReference>